<dbReference type="InterPro" id="IPR023214">
    <property type="entry name" value="HAD_sf"/>
</dbReference>
<keyword evidence="5" id="KW-1185">Reference proteome</keyword>
<dbReference type="InterPro" id="IPR036412">
    <property type="entry name" value="HAD-like_sf"/>
</dbReference>
<comment type="caution">
    <text evidence="4">The sequence shown here is derived from an EMBL/GenBank/DDBJ whole genome shotgun (WGS) entry which is preliminary data.</text>
</comment>
<dbReference type="PANTHER" id="PTHR43316:SF3">
    <property type="entry name" value="HALOACID DEHALOGENASE, TYPE II (AFU_ORTHOLOGUE AFUA_2G07750)-RELATED"/>
    <property type="match status" value="1"/>
</dbReference>
<dbReference type="Pfam" id="PF00702">
    <property type="entry name" value="Hydrolase"/>
    <property type="match status" value="1"/>
</dbReference>
<dbReference type="EC" id="3.8.1.2" evidence="3"/>
<keyword evidence="2 3" id="KW-0378">Hydrolase</keyword>
<evidence type="ECO:0000256" key="2">
    <source>
        <dbReference type="ARBA" id="ARBA00022801"/>
    </source>
</evidence>
<evidence type="ECO:0000256" key="1">
    <source>
        <dbReference type="ARBA" id="ARBA00008106"/>
    </source>
</evidence>
<gene>
    <name evidence="4" type="ORF">MED92_02011</name>
</gene>
<dbReference type="GO" id="GO:0018784">
    <property type="term" value="F:(S)-2-haloacid dehalogenase activity"/>
    <property type="evidence" value="ECO:0007669"/>
    <property type="project" value="UniProtKB-UniRule"/>
</dbReference>
<dbReference type="InterPro" id="IPR006439">
    <property type="entry name" value="HAD-SF_hydro_IA"/>
</dbReference>
<comment type="catalytic activity">
    <reaction evidence="3">
        <text>an (S)-2-haloacid + H2O = a (2R)-2-hydroxycarboxylate + a halide anion + H(+)</text>
        <dbReference type="Rhea" id="RHEA:11192"/>
        <dbReference type="ChEBI" id="CHEBI:15377"/>
        <dbReference type="ChEBI" id="CHEBI:15378"/>
        <dbReference type="ChEBI" id="CHEBI:16042"/>
        <dbReference type="ChEBI" id="CHEBI:58314"/>
        <dbReference type="ChEBI" id="CHEBI:137405"/>
        <dbReference type="EC" id="3.8.1.2"/>
    </reaction>
</comment>
<dbReference type="NCBIfam" id="TIGR01428">
    <property type="entry name" value="HAD_type_II"/>
    <property type="match status" value="1"/>
</dbReference>
<dbReference type="SFLD" id="SFLDG01129">
    <property type="entry name" value="C1.5:_HAD__Beta-PGM__Phosphata"/>
    <property type="match status" value="1"/>
</dbReference>
<organism evidence="4 5">
    <name type="scientific">Neptuniibacter caesariensis</name>
    <dbReference type="NCBI Taxonomy" id="207954"/>
    <lineage>
        <taxon>Bacteria</taxon>
        <taxon>Pseudomonadati</taxon>
        <taxon>Pseudomonadota</taxon>
        <taxon>Gammaproteobacteria</taxon>
        <taxon>Oceanospirillales</taxon>
        <taxon>Oceanospirillaceae</taxon>
        <taxon>Neptuniibacter</taxon>
    </lineage>
</organism>
<protein>
    <recommendedName>
        <fullName evidence="3">(S)-2-haloacid dehalogenase</fullName>
        <ecNumber evidence="3">3.8.1.2</ecNumber>
    </recommendedName>
    <alternativeName>
        <fullName evidence="3">2-haloalkanoic acid dehalogenase</fullName>
    </alternativeName>
    <alternativeName>
        <fullName evidence="3">Halocarboxylic acid halidohydrolase</fullName>
    </alternativeName>
    <alternativeName>
        <fullName evidence="3">L-2-haloacid dehalogenase</fullName>
    </alternativeName>
</protein>
<dbReference type="InterPro" id="IPR051540">
    <property type="entry name" value="S-2-haloacid_dehalogenase"/>
</dbReference>
<sequence length="220" mass="24767">MSLTFAFDVYGTLINTHGLVTELEKTVGDHAKAFSQMWRDKQLEYSFRKGLMDRYEQFSVCTQQALDYTCQFFQVEMSDIQKNALLISYGKLPVFEDVKLGLENLSDHHLFAFSNGAAGAVDNLLGNAGIRQAFQDIISVDEIQTFKPNPETYAHFLKRTNAKADRTWLISSNPFDVIGAKSAGFNTAWVQRDAKAIFDPWGVEPDLIVASLPELAERIN</sequence>
<dbReference type="InterPro" id="IPR023198">
    <property type="entry name" value="PGP-like_dom2"/>
</dbReference>
<dbReference type="CDD" id="cd02588">
    <property type="entry name" value="HAD_L2-DEX"/>
    <property type="match status" value="1"/>
</dbReference>
<evidence type="ECO:0000256" key="3">
    <source>
        <dbReference type="RuleBase" id="RU368077"/>
    </source>
</evidence>
<evidence type="ECO:0000313" key="4">
    <source>
        <dbReference type="EMBL" id="EAR60935.1"/>
    </source>
</evidence>
<dbReference type="Gene3D" id="1.10.150.240">
    <property type="entry name" value="Putative phosphatase, domain 2"/>
    <property type="match status" value="1"/>
</dbReference>
<dbReference type="Gene3D" id="3.40.50.1000">
    <property type="entry name" value="HAD superfamily/HAD-like"/>
    <property type="match status" value="1"/>
</dbReference>
<comment type="function">
    <text evidence="3">Catalyzes the hydrolytic dehalogenation of small (S)-2-haloalkanoic acids to yield the corresponding (R)-2-hydroxyalkanoic acids.</text>
</comment>
<comment type="similarity">
    <text evidence="1 3">Belongs to the HAD-like hydrolase superfamily. S-2-haloalkanoic acid dehalogenase family.</text>
</comment>
<dbReference type="NCBIfam" id="TIGR01493">
    <property type="entry name" value="HAD-SF-IA-v2"/>
    <property type="match status" value="1"/>
</dbReference>
<dbReference type="PANTHER" id="PTHR43316">
    <property type="entry name" value="HYDROLASE, HALOACID DELAHOGENASE-RELATED"/>
    <property type="match status" value="1"/>
</dbReference>
<proteinExistence type="inferred from homology"/>
<dbReference type="SUPFAM" id="SSF56784">
    <property type="entry name" value="HAD-like"/>
    <property type="match status" value="1"/>
</dbReference>
<dbReference type="AlphaFoldDB" id="A0A7U8C6E2"/>
<dbReference type="InterPro" id="IPR006328">
    <property type="entry name" value="2-HAD"/>
</dbReference>
<name>A0A7U8C6E2_NEPCE</name>
<accession>A0A7U8C6E2</accession>
<dbReference type="EMBL" id="AAOW01000012">
    <property type="protein sequence ID" value="EAR60935.1"/>
    <property type="molecule type" value="Genomic_DNA"/>
</dbReference>
<dbReference type="SFLD" id="SFLDS00003">
    <property type="entry name" value="Haloacid_Dehalogenase"/>
    <property type="match status" value="1"/>
</dbReference>
<dbReference type="PRINTS" id="PR00413">
    <property type="entry name" value="HADHALOGNASE"/>
</dbReference>
<dbReference type="OrthoDB" id="5865007at2"/>
<reference evidence="4 5" key="1">
    <citation type="submission" date="2006-02" db="EMBL/GenBank/DDBJ databases">
        <authorList>
            <person name="Pinhassi J."/>
            <person name="Pedros-Alio C."/>
            <person name="Ferriera S."/>
            <person name="Johnson J."/>
            <person name="Kravitz S."/>
            <person name="Halpern A."/>
            <person name="Remington K."/>
            <person name="Beeson K."/>
            <person name="Tran B."/>
            <person name="Rogers Y.-H."/>
            <person name="Friedman R."/>
            <person name="Venter J.C."/>
        </authorList>
    </citation>
    <scope>NUCLEOTIDE SEQUENCE [LARGE SCALE GENOMIC DNA]</scope>
    <source>
        <strain evidence="4 5">MED92</strain>
    </source>
</reference>
<dbReference type="Proteomes" id="UP000002171">
    <property type="component" value="Unassembled WGS sequence"/>
</dbReference>
<evidence type="ECO:0000313" key="5">
    <source>
        <dbReference type="Proteomes" id="UP000002171"/>
    </source>
</evidence>
<dbReference type="RefSeq" id="WP_007022421.1">
    <property type="nucleotide sequence ID" value="NZ_CH724127.1"/>
</dbReference>